<dbReference type="PRINTS" id="PR00504">
    <property type="entry name" value="CHROMODOMAIN"/>
</dbReference>
<dbReference type="Gene3D" id="2.40.50.40">
    <property type="match status" value="2"/>
</dbReference>
<dbReference type="PROSITE" id="PS00598">
    <property type="entry name" value="CHROMO_1"/>
    <property type="match status" value="1"/>
</dbReference>
<organism evidence="5 6">
    <name type="scientific">Heterodera trifolii</name>
    <dbReference type="NCBI Taxonomy" id="157864"/>
    <lineage>
        <taxon>Eukaryota</taxon>
        <taxon>Metazoa</taxon>
        <taxon>Ecdysozoa</taxon>
        <taxon>Nematoda</taxon>
        <taxon>Chromadorea</taxon>
        <taxon>Rhabditida</taxon>
        <taxon>Tylenchina</taxon>
        <taxon>Tylenchomorpha</taxon>
        <taxon>Tylenchoidea</taxon>
        <taxon>Heteroderidae</taxon>
        <taxon>Heteroderinae</taxon>
        <taxon>Heterodera</taxon>
    </lineage>
</organism>
<dbReference type="InterPro" id="IPR023779">
    <property type="entry name" value="Chromodomain_CS"/>
</dbReference>
<keyword evidence="6" id="KW-1185">Reference proteome</keyword>
<comment type="caution">
    <text evidence="5">The sequence shown here is derived from an EMBL/GenBank/DDBJ whole genome shotgun (WGS) entry which is preliminary data.</text>
</comment>
<dbReference type="InterPro" id="IPR023780">
    <property type="entry name" value="Chromo_domain"/>
</dbReference>
<feature type="region of interest" description="Disordered" evidence="3">
    <location>
        <begin position="1"/>
        <end position="26"/>
    </location>
</feature>
<dbReference type="SUPFAM" id="SSF54160">
    <property type="entry name" value="Chromo domain-like"/>
    <property type="match status" value="1"/>
</dbReference>
<protein>
    <recommendedName>
        <fullName evidence="4">Chromo domain-containing protein</fullName>
    </recommendedName>
</protein>
<dbReference type="PROSITE" id="PS50013">
    <property type="entry name" value="CHROMO_2"/>
    <property type="match status" value="1"/>
</dbReference>
<dbReference type="Pfam" id="PF00385">
    <property type="entry name" value="Chromo"/>
    <property type="match status" value="1"/>
</dbReference>
<sequence>MSAVNDVAATANDPSTVNCEEKKPSAGEEELIDVVTVGENNPTGSVGTKTGEADEVFVVEQIKNKRSVNGTDEYLIKWKGYDDEQDDTWEPLENLHCPELLKEFETNYCPPKTKRRKQSTGKVAKKRKISSGSTPPTIPLVLKDHYHIGEDGAVPEHIIGVMKHEESGKMMALLTYTDDREATEFVPTELLLENKLTAKMILNFYEVRLQFY</sequence>
<dbReference type="Proteomes" id="UP001620626">
    <property type="component" value="Unassembled WGS sequence"/>
</dbReference>
<proteinExistence type="predicted"/>
<dbReference type="GO" id="GO:0005634">
    <property type="term" value="C:nucleus"/>
    <property type="evidence" value="ECO:0007669"/>
    <property type="project" value="UniProtKB-SubCell"/>
</dbReference>
<dbReference type="SMART" id="SM00298">
    <property type="entry name" value="CHROMO"/>
    <property type="match status" value="1"/>
</dbReference>
<dbReference type="CDD" id="cd00024">
    <property type="entry name" value="CD_CSD"/>
    <property type="match status" value="1"/>
</dbReference>
<feature type="region of interest" description="Disordered" evidence="3">
    <location>
        <begin position="110"/>
        <end position="136"/>
    </location>
</feature>
<name>A0ABD2M6S5_9BILA</name>
<reference evidence="5 6" key="1">
    <citation type="submission" date="2024-10" db="EMBL/GenBank/DDBJ databases">
        <authorList>
            <person name="Kim D."/>
        </authorList>
    </citation>
    <scope>NUCLEOTIDE SEQUENCE [LARGE SCALE GENOMIC DNA]</scope>
    <source>
        <strain evidence="5">BH-2024</strain>
    </source>
</reference>
<dbReference type="InterPro" id="IPR008251">
    <property type="entry name" value="Chromo_shadow_dom"/>
</dbReference>
<dbReference type="PANTHER" id="PTHR22812">
    <property type="entry name" value="CHROMOBOX PROTEIN"/>
    <property type="match status" value="1"/>
</dbReference>
<evidence type="ECO:0000313" key="6">
    <source>
        <dbReference type="Proteomes" id="UP001620626"/>
    </source>
</evidence>
<dbReference type="InterPro" id="IPR000953">
    <property type="entry name" value="Chromo/chromo_shadow_dom"/>
</dbReference>
<comment type="subcellular location">
    <subcellularLocation>
        <location evidence="1">Nucleus</location>
    </subcellularLocation>
</comment>
<dbReference type="AlphaFoldDB" id="A0ABD2M6S5"/>
<feature type="domain" description="Chromo" evidence="4">
    <location>
        <begin position="57"/>
        <end position="116"/>
    </location>
</feature>
<feature type="compositionally biased region" description="Basic residues" evidence="3">
    <location>
        <begin position="112"/>
        <end position="129"/>
    </location>
</feature>
<dbReference type="InterPro" id="IPR017984">
    <property type="entry name" value="Chromo_dom_subgr"/>
</dbReference>
<gene>
    <name evidence="5" type="ORF">niasHT_006776</name>
</gene>
<accession>A0ABD2M6S5</accession>
<dbReference type="EMBL" id="JBICBT010000106">
    <property type="protein sequence ID" value="KAL3123233.1"/>
    <property type="molecule type" value="Genomic_DNA"/>
</dbReference>
<evidence type="ECO:0000256" key="3">
    <source>
        <dbReference type="SAM" id="MobiDB-lite"/>
    </source>
</evidence>
<evidence type="ECO:0000256" key="1">
    <source>
        <dbReference type="ARBA" id="ARBA00004123"/>
    </source>
</evidence>
<evidence type="ECO:0000313" key="5">
    <source>
        <dbReference type="EMBL" id="KAL3123233.1"/>
    </source>
</evidence>
<dbReference type="Pfam" id="PF01393">
    <property type="entry name" value="Chromo_shadow"/>
    <property type="match status" value="1"/>
</dbReference>
<dbReference type="GO" id="GO:0000792">
    <property type="term" value="C:heterochromatin"/>
    <property type="evidence" value="ECO:0007669"/>
    <property type="project" value="UniProtKB-ARBA"/>
</dbReference>
<keyword evidence="2" id="KW-0539">Nucleus</keyword>
<dbReference type="InterPro" id="IPR051219">
    <property type="entry name" value="Heterochromatin_chromo-domain"/>
</dbReference>
<evidence type="ECO:0000259" key="4">
    <source>
        <dbReference type="PROSITE" id="PS50013"/>
    </source>
</evidence>
<dbReference type="InterPro" id="IPR016197">
    <property type="entry name" value="Chromo-like_dom_sf"/>
</dbReference>
<evidence type="ECO:0000256" key="2">
    <source>
        <dbReference type="ARBA" id="ARBA00023242"/>
    </source>
</evidence>